<proteinExistence type="predicted"/>
<organism evidence="12 13">
    <name type="scientific">Synaphobranchus kaupii</name>
    <name type="common">Kaup's arrowtooth eel</name>
    <dbReference type="NCBI Taxonomy" id="118154"/>
    <lineage>
        <taxon>Eukaryota</taxon>
        <taxon>Metazoa</taxon>
        <taxon>Chordata</taxon>
        <taxon>Craniata</taxon>
        <taxon>Vertebrata</taxon>
        <taxon>Euteleostomi</taxon>
        <taxon>Actinopterygii</taxon>
        <taxon>Neopterygii</taxon>
        <taxon>Teleostei</taxon>
        <taxon>Anguilliformes</taxon>
        <taxon>Synaphobranchidae</taxon>
        <taxon>Synaphobranchus</taxon>
    </lineage>
</organism>
<dbReference type="AlphaFoldDB" id="A0A9Q1E4N8"/>
<keyword evidence="3" id="KW-0812">Transmembrane</keyword>
<comment type="subcellular location">
    <subcellularLocation>
        <location evidence="1">Cell membrane</location>
        <topology evidence="1">Multi-pass membrane protein</topology>
    </subcellularLocation>
</comment>
<keyword evidence="5" id="KW-1133">Transmembrane helix</keyword>
<dbReference type="PANTHER" id="PTHR24061:SF528">
    <property type="entry name" value="C-FAMILY ODORANT RECEPTOR OLFCD2-RELATED"/>
    <property type="match status" value="1"/>
</dbReference>
<dbReference type="GO" id="GO:0004930">
    <property type="term" value="F:G protein-coupled receptor activity"/>
    <property type="evidence" value="ECO:0007669"/>
    <property type="project" value="UniProtKB-KW"/>
</dbReference>
<evidence type="ECO:0000256" key="4">
    <source>
        <dbReference type="ARBA" id="ARBA00022729"/>
    </source>
</evidence>
<evidence type="ECO:0000256" key="3">
    <source>
        <dbReference type="ARBA" id="ARBA00022692"/>
    </source>
</evidence>
<gene>
    <name evidence="12" type="ORF">SKAU_G00428090</name>
</gene>
<feature type="domain" description="Receptor ligand binding region" evidence="11">
    <location>
        <begin position="274"/>
        <end position="366"/>
    </location>
</feature>
<dbReference type="PANTHER" id="PTHR24061">
    <property type="entry name" value="CALCIUM-SENSING RECEPTOR-RELATED"/>
    <property type="match status" value="1"/>
</dbReference>
<keyword evidence="13" id="KW-1185">Reference proteome</keyword>
<sequence length="373" mass="40544">MAAFLQAARAEGICVEYSEAFYKTNPHKKVQRVAEVIRRSTARVIVAFISAEDFPALLSELEGKALAPLQWIGSEAWVTGRKMLRFPQLAGAIGFSISHSVIPGLRDFLLDLGPEQVSRSPVLTEFWESAFGCSLGGGQSAAGRKPCDGKQNLRDLQNPYTDTSQLRISNMVYKAVYAIAHAMHSIICTDEPNTPPHCNTSIRVEPQQGRSGSGCRLKGTPRPASFSQPGDFVIGGIFSIHSYTTTTERNYTSRPEAPYCTGSLDFRQVRFARTMVFAIKEINNSSELLPGVTLGYQIHDSCKSVLVAVGLAFQLANGIEPIFFPNQSCSKSATVHAVVGTSSSTTSIAMSRILGPFGIPMVSFSCPVLQFMF</sequence>
<dbReference type="Pfam" id="PF01094">
    <property type="entry name" value="ANF_receptor"/>
    <property type="match status" value="2"/>
</dbReference>
<dbReference type="GO" id="GO:0005886">
    <property type="term" value="C:plasma membrane"/>
    <property type="evidence" value="ECO:0007669"/>
    <property type="project" value="UniProtKB-SubCell"/>
</dbReference>
<keyword evidence="6" id="KW-0297">G-protein coupled receptor</keyword>
<dbReference type="OrthoDB" id="5984008at2759"/>
<dbReference type="EMBL" id="JAINUF010000032">
    <property type="protein sequence ID" value="KAJ8332201.1"/>
    <property type="molecule type" value="Genomic_DNA"/>
</dbReference>
<accession>A0A9Q1E4N8</accession>
<keyword evidence="10" id="KW-0807">Transducer</keyword>
<dbReference type="InterPro" id="IPR028082">
    <property type="entry name" value="Peripla_BP_I"/>
</dbReference>
<dbReference type="PRINTS" id="PR00248">
    <property type="entry name" value="GPCRMGR"/>
</dbReference>
<keyword evidence="4" id="KW-0732">Signal</keyword>
<comment type="caution">
    <text evidence="12">The sequence shown here is derived from an EMBL/GenBank/DDBJ whole genome shotgun (WGS) entry which is preliminary data.</text>
</comment>
<evidence type="ECO:0000259" key="11">
    <source>
        <dbReference type="Pfam" id="PF01094"/>
    </source>
</evidence>
<evidence type="ECO:0000256" key="6">
    <source>
        <dbReference type="ARBA" id="ARBA00023040"/>
    </source>
</evidence>
<protein>
    <recommendedName>
        <fullName evidence="11">Receptor ligand binding region domain-containing protein</fullName>
    </recommendedName>
</protein>
<dbReference type="SUPFAM" id="SSF53822">
    <property type="entry name" value="Periplasmic binding protein-like I"/>
    <property type="match status" value="2"/>
</dbReference>
<dbReference type="InterPro" id="IPR001828">
    <property type="entry name" value="ANF_lig-bd_rcpt"/>
</dbReference>
<evidence type="ECO:0000256" key="1">
    <source>
        <dbReference type="ARBA" id="ARBA00004651"/>
    </source>
</evidence>
<reference evidence="12" key="1">
    <citation type="journal article" date="2023" name="Science">
        <title>Genome structures resolve the early diversification of teleost fishes.</title>
        <authorList>
            <person name="Parey E."/>
            <person name="Louis A."/>
            <person name="Montfort J."/>
            <person name="Bouchez O."/>
            <person name="Roques C."/>
            <person name="Iampietro C."/>
            <person name="Lluch J."/>
            <person name="Castinel A."/>
            <person name="Donnadieu C."/>
            <person name="Desvignes T."/>
            <person name="Floi Bucao C."/>
            <person name="Jouanno E."/>
            <person name="Wen M."/>
            <person name="Mejri S."/>
            <person name="Dirks R."/>
            <person name="Jansen H."/>
            <person name="Henkel C."/>
            <person name="Chen W.J."/>
            <person name="Zahm M."/>
            <person name="Cabau C."/>
            <person name="Klopp C."/>
            <person name="Thompson A.W."/>
            <person name="Robinson-Rechavi M."/>
            <person name="Braasch I."/>
            <person name="Lecointre G."/>
            <person name="Bobe J."/>
            <person name="Postlethwait J.H."/>
            <person name="Berthelot C."/>
            <person name="Roest Crollius H."/>
            <person name="Guiguen Y."/>
        </authorList>
    </citation>
    <scope>NUCLEOTIDE SEQUENCE</scope>
    <source>
        <strain evidence="12">WJC10195</strain>
    </source>
</reference>
<dbReference type="Gene3D" id="3.40.50.2300">
    <property type="match status" value="2"/>
</dbReference>
<evidence type="ECO:0000256" key="9">
    <source>
        <dbReference type="ARBA" id="ARBA00023180"/>
    </source>
</evidence>
<evidence type="ECO:0000313" key="12">
    <source>
        <dbReference type="EMBL" id="KAJ8332201.1"/>
    </source>
</evidence>
<dbReference type="FunFam" id="3.40.50.2300:FF:000016">
    <property type="entry name" value="Taste 1 receptor member 2"/>
    <property type="match status" value="1"/>
</dbReference>
<keyword evidence="7" id="KW-0472">Membrane</keyword>
<dbReference type="InterPro" id="IPR000068">
    <property type="entry name" value="GPCR_3_Ca_sens_rcpt-rel"/>
</dbReference>
<keyword evidence="2" id="KW-1003">Cell membrane</keyword>
<evidence type="ECO:0000256" key="5">
    <source>
        <dbReference type="ARBA" id="ARBA00022989"/>
    </source>
</evidence>
<feature type="domain" description="Receptor ligand binding region" evidence="11">
    <location>
        <begin position="1"/>
        <end position="202"/>
    </location>
</feature>
<dbReference type="Proteomes" id="UP001152622">
    <property type="component" value="Unassembled WGS sequence"/>
</dbReference>
<keyword evidence="8" id="KW-0675">Receptor</keyword>
<evidence type="ECO:0000256" key="8">
    <source>
        <dbReference type="ARBA" id="ARBA00023170"/>
    </source>
</evidence>
<name>A0A9Q1E4N8_SYNKA</name>
<evidence type="ECO:0000256" key="10">
    <source>
        <dbReference type="ARBA" id="ARBA00023224"/>
    </source>
</evidence>
<evidence type="ECO:0000313" key="13">
    <source>
        <dbReference type="Proteomes" id="UP001152622"/>
    </source>
</evidence>
<keyword evidence="9" id="KW-0325">Glycoprotein</keyword>
<evidence type="ECO:0000256" key="7">
    <source>
        <dbReference type="ARBA" id="ARBA00023136"/>
    </source>
</evidence>
<evidence type="ECO:0000256" key="2">
    <source>
        <dbReference type="ARBA" id="ARBA00022475"/>
    </source>
</evidence>
<dbReference type="InterPro" id="IPR000337">
    <property type="entry name" value="GPCR_3"/>
</dbReference>